<keyword evidence="2" id="KW-1185">Reference proteome</keyword>
<gene>
    <name evidence="1" type="ORF">ODALV1_LOCUS10998</name>
</gene>
<organism evidence="1 2">
    <name type="scientific">Orchesella dallaii</name>
    <dbReference type="NCBI Taxonomy" id="48710"/>
    <lineage>
        <taxon>Eukaryota</taxon>
        <taxon>Metazoa</taxon>
        <taxon>Ecdysozoa</taxon>
        <taxon>Arthropoda</taxon>
        <taxon>Hexapoda</taxon>
        <taxon>Collembola</taxon>
        <taxon>Entomobryomorpha</taxon>
        <taxon>Entomobryoidea</taxon>
        <taxon>Orchesellidae</taxon>
        <taxon>Orchesellinae</taxon>
        <taxon>Orchesella</taxon>
    </lineage>
</organism>
<name>A0ABP1QFZ0_9HEXA</name>
<evidence type="ECO:0000313" key="2">
    <source>
        <dbReference type="Proteomes" id="UP001642540"/>
    </source>
</evidence>
<proteinExistence type="predicted"/>
<dbReference type="Proteomes" id="UP001642540">
    <property type="component" value="Unassembled WGS sequence"/>
</dbReference>
<protein>
    <submittedName>
        <fullName evidence="1">Uncharacterized protein</fullName>
    </submittedName>
</protein>
<comment type="caution">
    <text evidence="1">The sequence shown here is derived from an EMBL/GenBank/DDBJ whole genome shotgun (WGS) entry which is preliminary data.</text>
</comment>
<sequence>MPSSSSTSARVIKLLYVLYLLRVSVLVLGLPQAKHRGRRIIDKPPTTPRPLGPLTSEEMNEMISGTESPHLFDYPDDVYMSNVVREGEWVKKPLPQKNTRNFTVRNKVVVKKKMKTDNSSVEMALASILGVLGI</sequence>
<accession>A0ABP1QFZ0</accession>
<evidence type="ECO:0000313" key="1">
    <source>
        <dbReference type="EMBL" id="CAL8101926.1"/>
    </source>
</evidence>
<reference evidence="1 2" key="1">
    <citation type="submission" date="2024-08" db="EMBL/GenBank/DDBJ databases">
        <authorList>
            <person name="Cucini C."/>
            <person name="Frati F."/>
        </authorList>
    </citation>
    <scope>NUCLEOTIDE SEQUENCE [LARGE SCALE GENOMIC DNA]</scope>
</reference>
<dbReference type="EMBL" id="CAXLJM020000033">
    <property type="protein sequence ID" value="CAL8101926.1"/>
    <property type="molecule type" value="Genomic_DNA"/>
</dbReference>